<dbReference type="AlphaFoldDB" id="A0A3M2I211"/>
<dbReference type="CDD" id="cd02440">
    <property type="entry name" value="AdoMet_MTases"/>
    <property type="match status" value="1"/>
</dbReference>
<organism evidence="1 2">
    <name type="scientific">Solilutibacter pythonis</name>
    <dbReference type="NCBI Taxonomy" id="2483112"/>
    <lineage>
        <taxon>Bacteria</taxon>
        <taxon>Pseudomonadati</taxon>
        <taxon>Pseudomonadota</taxon>
        <taxon>Gammaproteobacteria</taxon>
        <taxon>Lysobacterales</taxon>
        <taxon>Lysobacteraceae</taxon>
        <taxon>Solilutibacter</taxon>
    </lineage>
</organism>
<evidence type="ECO:0000313" key="2">
    <source>
        <dbReference type="Proteomes" id="UP000275012"/>
    </source>
</evidence>
<evidence type="ECO:0000313" key="1">
    <source>
        <dbReference type="EMBL" id="RMH93212.1"/>
    </source>
</evidence>
<dbReference type="Pfam" id="PF13489">
    <property type="entry name" value="Methyltransf_23"/>
    <property type="match status" value="1"/>
</dbReference>
<proteinExistence type="predicted"/>
<protein>
    <submittedName>
        <fullName evidence="1">Class I SAM-dependent methyltransferase</fullName>
    </submittedName>
</protein>
<keyword evidence="1" id="KW-0808">Transferase</keyword>
<sequence length="227" mass="24766">MKPDTRALARAFLDPARPFDRHHYYYARGKLATDPLYGGVQRALAGGDLPILDIGCGIGILLHWLRAAGIGAPYLGTDYDTRKIAQARAALARTGLDDARFESGDAARGLPAHSGHVCILDVLQFLPDTDTQDALLGQAIERLAPGGKLVIRTGLDDGGARARITVAVDRLSKHWGWMRARPQHYPKLEQLRGLFGRAGLDAEFTPLHGKTPFNNWLVVARKPVHSP</sequence>
<dbReference type="PANTHER" id="PTHR43861">
    <property type="entry name" value="TRANS-ACONITATE 2-METHYLTRANSFERASE-RELATED"/>
    <property type="match status" value="1"/>
</dbReference>
<keyword evidence="2" id="KW-1185">Reference proteome</keyword>
<dbReference type="SUPFAM" id="SSF53335">
    <property type="entry name" value="S-adenosyl-L-methionine-dependent methyltransferases"/>
    <property type="match status" value="1"/>
</dbReference>
<dbReference type="Gene3D" id="3.40.50.150">
    <property type="entry name" value="Vaccinia Virus protein VP39"/>
    <property type="match status" value="1"/>
</dbReference>
<dbReference type="Proteomes" id="UP000275012">
    <property type="component" value="Unassembled WGS sequence"/>
</dbReference>
<dbReference type="GO" id="GO:0032259">
    <property type="term" value="P:methylation"/>
    <property type="evidence" value="ECO:0007669"/>
    <property type="project" value="UniProtKB-KW"/>
</dbReference>
<dbReference type="PANTHER" id="PTHR43861:SF1">
    <property type="entry name" value="TRANS-ACONITATE 2-METHYLTRANSFERASE"/>
    <property type="match status" value="1"/>
</dbReference>
<dbReference type="EMBL" id="RFLY01000007">
    <property type="protein sequence ID" value="RMH93212.1"/>
    <property type="molecule type" value="Genomic_DNA"/>
</dbReference>
<dbReference type="InterPro" id="IPR029063">
    <property type="entry name" value="SAM-dependent_MTases_sf"/>
</dbReference>
<dbReference type="GO" id="GO:0008168">
    <property type="term" value="F:methyltransferase activity"/>
    <property type="evidence" value="ECO:0007669"/>
    <property type="project" value="UniProtKB-KW"/>
</dbReference>
<accession>A0A3M2I211</accession>
<dbReference type="RefSeq" id="WP_122101369.1">
    <property type="nucleotide sequence ID" value="NZ_RFLY01000007.1"/>
</dbReference>
<gene>
    <name evidence="1" type="ORF">EBB59_06695</name>
</gene>
<dbReference type="OrthoDB" id="5565939at2"/>
<reference evidence="1 2" key="1">
    <citation type="submission" date="2018-10" db="EMBL/GenBank/DDBJ databases">
        <title>Proposal of Lysobacter pythonis sp. nov. isolated from royal pythons (Python regius).</title>
        <authorList>
            <person name="Hans-Juergen B."/>
            <person name="Huptas C."/>
            <person name="Sandra B."/>
            <person name="Igor L."/>
            <person name="Joachim S."/>
            <person name="Siegfried S."/>
            <person name="Mareike W."/>
            <person name="Peter K."/>
        </authorList>
    </citation>
    <scope>NUCLEOTIDE SEQUENCE [LARGE SCALE GENOMIC DNA]</scope>
    <source>
        <strain evidence="1 2">4284/11</strain>
    </source>
</reference>
<name>A0A3M2I211_9GAMM</name>
<keyword evidence="1" id="KW-0489">Methyltransferase</keyword>
<comment type="caution">
    <text evidence="1">The sequence shown here is derived from an EMBL/GenBank/DDBJ whole genome shotgun (WGS) entry which is preliminary data.</text>
</comment>